<dbReference type="EMBL" id="UINC01051905">
    <property type="protein sequence ID" value="SVB66614.1"/>
    <property type="molecule type" value="Genomic_DNA"/>
</dbReference>
<gene>
    <name evidence="2" type="ORF">METZ01_LOCUS219468</name>
</gene>
<feature type="coiled-coil region" evidence="1">
    <location>
        <begin position="18"/>
        <end position="55"/>
    </location>
</feature>
<protein>
    <submittedName>
        <fullName evidence="2">Uncharacterized protein</fullName>
    </submittedName>
</protein>
<dbReference type="InterPro" id="IPR055731">
    <property type="entry name" value="Pam3_gp33-like"/>
</dbReference>
<proteinExistence type="predicted"/>
<evidence type="ECO:0000256" key="1">
    <source>
        <dbReference type="SAM" id="Coils"/>
    </source>
</evidence>
<accession>A0A382FW56</accession>
<dbReference type="AlphaFoldDB" id="A0A382FW56"/>
<sequence length="182" mass="20645">MINFEEDQAKVITKTGNIQSLADQVERLENLNQEIEKKEKDLKQRKKDLEHISGEVIPTMMAEMGLSHLKLMDGSSVDVKPNYSANITIANREAAFNWLRNNGLGDIIKNEILVSFGRNEDNKAADYAALAQERGFQPTQKLKVEPMTLKALVRERIEAGKEMPTELFNVFVGNKTTIKRKQ</sequence>
<dbReference type="Pfam" id="PF23984">
    <property type="entry name" value="DUF7307"/>
    <property type="match status" value="1"/>
</dbReference>
<evidence type="ECO:0000313" key="2">
    <source>
        <dbReference type="EMBL" id="SVB66614.1"/>
    </source>
</evidence>
<name>A0A382FW56_9ZZZZ</name>
<organism evidence="2">
    <name type="scientific">marine metagenome</name>
    <dbReference type="NCBI Taxonomy" id="408172"/>
    <lineage>
        <taxon>unclassified sequences</taxon>
        <taxon>metagenomes</taxon>
        <taxon>ecological metagenomes</taxon>
    </lineage>
</organism>
<reference evidence="2" key="1">
    <citation type="submission" date="2018-05" db="EMBL/GenBank/DDBJ databases">
        <authorList>
            <person name="Lanie J.A."/>
            <person name="Ng W.-L."/>
            <person name="Kazmierczak K.M."/>
            <person name="Andrzejewski T.M."/>
            <person name="Davidsen T.M."/>
            <person name="Wayne K.J."/>
            <person name="Tettelin H."/>
            <person name="Glass J.I."/>
            <person name="Rusch D."/>
            <person name="Podicherti R."/>
            <person name="Tsui H.-C.T."/>
            <person name="Winkler M.E."/>
        </authorList>
    </citation>
    <scope>NUCLEOTIDE SEQUENCE</scope>
</reference>
<keyword evidence="1" id="KW-0175">Coiled coil</keyword>